<sequence>ELVWNHQQQQSDLEPEAEDQDSTERLLVQTHLLNTGKKTGNQSDML</sequence>
<evidence type="ECO:0000313" key="2">
    <source>
        <dbReference type="EMBL" id="CAF87086.1"/>
    </source>
</evidence>
<reference evidence="2" key="2">
    <citation type="submission" date="2004-02" db="EMBL/GenBank/DDBJ databases">
        <authorList>
            <consortium name="Genoscope"/>
            <consortium name="Whitehead Institute Centre for Genome Research"/>
        </authorList>
    </citation>
    <scope>NUCLEOTIDE SEQUENCE</scope>
</reference>
<comment type="caution">
    <text evidence="2">The sequence shown here is derived from an EMBL/GenBank/DDBJ whole genome shotgun (WGS) entry which is preliminary data.</text>
</comment>
<gene>
    <name evidence="2" type="ORF">GSTENG00004394001</name>
</gene>
<reference evidence="2" key="1">
    <citation type="journal article" date="2004" name="Nature">
        <title>Genome duplication in the teleost fish Tetraodon nigroviridis reveals the early vertebrate proto-karyotype.</title>
        <authorList>
            <person name="Jaillon O."/>
            <person name="Aury J.-M."/>
            <person name="Brunet F."/>
            <person name="Petit J.-L."/>
            <person name="Stange-Thomann N."/>
            <person name="Mauceli E."/>
            <person name="Bouneau L."/>
            <person name="Fischer C."/>
            <person name="Ozouf-Costaz C."/>
            <person name="Bernot A."/>
            <person name="Nicaud S."/>
            <person name="Jaffe D."/>
            <person name="Fisher S."/>
            <person name="Lutfalla G."/>
            <person name="Dossat C."/>
            <person name="Segurens B."/>
            <person name="Dasilva C."/>
            <person name="Salanoubat M."/>
            <person name="Levy M."/>
            <person name="Boudet N."/>
            <person name="Castellano S."/>
            <person name="Anthouard V."/>
            <person name="Jubin C."/>
            <person name="Castelli V."/>
            <person name="Katinka M."/>
            <person name="Vacherie B."/>
            <person name="Biemont C."/>
            <person name="Skalli Z."/>
            <person name="Cattolico L."/>
            <person name="Poulain J."/>
            <person name="De Berardinis V."/>
            <person name="Cruaud C."/>
            <person name="Duprat S."/>
            <person name="Brottier P."/>
            <person name="Coutanceau J.-P."/>
            <person name="Gouzy J."/>
            <person name="Parra G."/>
            <person name="Lardier G."/>
            <person name="Chapple C."/>
            <person name="McKernan K.J."/>
            <person name="McEwan P."/>
            <person name="Bosak S."/>
            <person name="Kellis M."/>
            <person name="Volff J.-N."/>
            <person name="Guigo R."/>
            <person name="Zody M.C."/>
            <person name="Mesirov J."/>
            <person name="Lindblad-Toh K."/>
            <person name="Birren B."/>
            <person name="Nusbaum C."/>
            <person name="Kahn D."/>
            <person name="Robinson-Rechavi M."/>
            <person name="Laudet V."/>
            <person name="Schachter V."/>
            <person name="Quetier F."/>
            <person name="Saurin W."/>
            <person name="Scarpelli C."/>
            <person name="Wincker P."/>
            <person name="Lander E.S."/>
            <person name="Weissenbach J."/>
            <person name="Roest Crollius H."/>
        </authorList>
    </citation>
    <scope>NUCLEOTIDE SEQUENCE [LARGE SCALE GENOMIC DNA]</scope>
</reference>
<feature type="non-terminal residue" evidence="2">
    <location>
        <position position="1"/>
    </location>
</feature>
<organism evidence="2">
    <name type="scientific">Tetraodon nigroviridis</name>
    <name type="common">Spotted green pufferfish</name>
    <name type="synonym">Chelonodon nigroviridis</name>
    <dbReference type="NCBI Taxonomy" id="99883"/>
    <lineage>
        <taxon>Eukaryota</taxon>
        <taxon>Metazoa</taxon>
        <taxon>Chordata</taxon>
        <taxon>Craniata</taxon>
        <taxon>Vertebrata</taxon>
        <taxon>Euteleostomi</taxon>
        <taxon>Actinopterygii</taxon>
        <taxon>Neopterygii</taxon>
        <taxon>Teleostei</taxon>
        <taxon>Neoteleostei</taxon>
        <taxon>Acanthomorphata</taxon>
        <taxon>Eupercaria</taxon>
        <taxon>Tetraodontiformes</taxon>
        <taxon>Tetradontoidea</taxon>
        <taxon>Tetraodontidae</taxon>
        <taxon>Tetraodon</taxon>
    </lineage>
</organism>
<proteinExistence type="predicted"/>
<dbReference type="EMBL" id="CAAE01000751">
    <property type="protein sequence ID" value="CAF87086.1"/>
    <property type="molecule type" value="Genomic_DNA"/>
</dbReference>
<protein>
    <submittedName>
        <fullName evidence="2">(spotted green pufferfish) hypothetical protein</fullName>
    </submittedName>
</protein>
<dbReference type="AlphaFoldDB" id="Q4TJ46"/>
<feature type="region of interest" description="Disordered" evidence="1">
    <location>
        <begin position="1"/>
        <end position="23"/>
    </location>
</feature>
<evidence type="ECO:0000256" key="1">
    <source>
        <dbReference type="SAM" id="MobiDB-lite"/>
    </source>
</evidence>
<feature type="non-terminal residue" evidence="2">
    <location>
        <position position="46"/>
    </location>
</feature>
<dbReference type="KEGG" id="tng:GSTEN00004394G001"/>
<feature type="compositionally biased region" description="Polar residues" evidence="1">
    <location>
        <begin position="1"/>
        <end position="12"/>
    </location>
</feature>
<name>Q4TJ46_TETNG</name>
<accession>Q4TJ46</accession>